<protein>
    <recommendedName>
        <fullName evidence="4">DUF1257 domain-containing protein</fullName>
    </recommendedName>
</protein>
<keyword evidence="2" id="KW-0934">Plastid</keyword>
<reference evidence="3" key="1">
    <citation type="journal article" date="2015" name="Nature">
        <title>Complex archaea that bridge the gap between prokaryotes and eukaryotes.</title>
        <authorList>
            <person name="Spang A."/>
            <person name="Saw J.H."/>
            <person name="Jorgensen S.L."/>
            <person name="Zaremba-Niedzwiedzka K."/>
            <person name="Martijn J."/>
            <person name="Lind A.E."/>
            <person name="van Eijk R."/>
            <person name="Schleper C."/>
            <person name="Guy L."/>
            <person name="Ettema T.J."/>
        </authorList>
    </citation>
    <scope>NUCLEOTIDE SEQUENCE</scope>
</reference>
<dbReference type="EMBL" id="LAZR01005199">
    <property type="protein sequence ID" value="KKN01975.1"/>
    <property type="molecule type" value="Genomic_DNA"/>
</dbReference>
<comment type="caution">
    <text evidence="3">The sequence shown here is derived from an EMBL/GenBank/DDBJ whole genome shotgun (WGS) entry which is preliminary data.</text>
</comment>
<evidence type="ECO:0000256" key="1">
    <source>
        <dbReference type="ARBA" id="ARBA00004474"/>
    </source>
</evidence>
<dbReference type="PANTHER" id="PTHR39638:SF2">
    <property type="entry name" value="YCF35"/>
    <property type="match status" value="1"/>
</dbReference>
<comment type="subcellular location">
    <subcellularLocation>
        <location evidence="1">Plastid</location>
    </subcellularLocation>
</comment>
<organism evidence="3">
    <name type="scientific">marine sediment metagenome</name>
    <dbReference type="NCBI Taxonomy" id="412755"/>
    <lineage>
        <taxon>unclassified sequences</taxon>
        <taxon>metagenomes</taxon>
        <taxon>ecological metagenomes</taxon>
    </lineage>
</organism>
<dbReference type="PANTHER" id="PTHR39638">
    <property type="entry name" value="YCF35"/>
    <property type="match status" value="1"/>
</dbReference>
<evidence type="ECO:0000313" key="3">
    <source>
        <dbReference type="EMBL" id="KKN01975.1"/>
    </source>
</evidence>
<accession>A0A0F9M3K1</accession>
<dbReference type="Pfam" id="PF06868">
    <property type="entry name" value="DUF1257"/>
    <property type="match status" value="1"/>
</dbReference>
<name>A0A0F9M3K1_9ZZZZ</name>
<evidence type="ECO:0008006" key="4">
    <source>
        <dbReference type="Google" id="ProtNLM"/>
    </source>
</evidence>
<proteinExistence type="predicted"/>
<dbReference type="InterPro" id="IPR009666">
    <property type="entry name" value="Uncharacterised_Ycf35"/>
</dbReference>
<evidence type="ECO:0000256" key="2">
    <source>
        <dbReference type="ARBA" id="ARBA00022640"/>
    </source>
</evidence>
<gene>
    <name evidence="3" type="ORF">LCGC14_1122420</name>
</gene>
<dbReference type="AlphaFoldDB" id="A0A0F9M3K1"/>
<sequence length="126" mass="14829">MSHFTKVVTKIFDKEILISTLKKLKYSVFEGKLKLTGYEGQKRNIDILVKLKGSYDIGFARNKDGSFSIIADWWGVTNVKKEEFTRMVNQNYSLNMIRREMKKKGYKIVKQTNLEDKSIKVVVRKW</sequence>
<dbReference type="GO" id="GO:0009536">
    <property type="term" value="C:plastid"/>
    <property type="evidence" value="ECO:0007669"/>
    <property type="project" value="UniProtKB-SubCell"/>
</dbReference>